<keyword evidence="3" id="KW-0732">Signal</keyword>
<dbReference type="EMBL" id="JBITDC010000004">
    <property type="protein sequence ID" value="MFI5675689.1"/>
    <property type="molecule type" value="Genomic_DNA"/>
</dbReference>
<keyword evidence="2" id="KW-0472">Membrane</keyword>
<feature type="chain" id="PRO_5046520482" evidence="3">
    <location>
        <begin position="22"/>
        <end position="97"/>
    </location>
</feature>
<evidence type="ECO:0000256" key="1">
    <source>
        <dbReference type="SAM" id="MobiDB-lite"/>
    </source>
</evidence>
<accession>A0ABW7Y004</accession>
<dbReference type="RefSeq" id="WP_398656470.1">
    <property type="nucleotide sequence ID" value="NZ_JBITDC010000004.1"/>
</dbReference>
<feature type="compositionally biased region" description="Basic and acidic residues" evidence="1">
    <location>
        <begin position="84"/>
        <end position="97"/>
    </location>
</feature>
<feature type="transmembrane region" description="Helical" evidence="2">
    <location>
        <begin position="45"/>
        <end position="68"/>
    </location>
</feature>
<feature type="compositionally biased region" description="Basic residues" evidence="1">
    <location>
        <begin position="72"/>
        <end position="83"/>
    </location>
</feature>
<keyword evidence="2" id="KW-0812">Transmembrane</keyword>
<protein>
    <submittedName>
        <fullName evidence="4">Uncharacterized protein</fullName>
    </submittedName>
</protein>
<comment type="caution">
    <text evidence="4">The sequence shown here is derived from an EMBL/GenBank/DDBJ whole genome shotgun (WGS) entry which is preliminary data.</text>
</comment>
<reference evidence="4 5" key="1">
    <citation type="submission" date="2024-10" db="EMBL/GenBank/DDBJ databases">
        <title>The Natural Products Discovery Center: Release of the First 8490 Sequenced Strains for Exploring Actinobacteria Biosynthetic Diversity.</title>
        <authorList>
            <person name="Kalkreuter E."/>
            <person name="Kautsar S.A."/>
            <person name="Yang D."/>
            <person name="Bader C.D."/>
            <person name="Teijaro C.N."/>
            <person name="Fluegel L."/>
            <person name="Davis C.M."/>
            <person name="Simpson J.R."/>
            <person name="Lauterbach L."/>
            <person name="Steele A.D."/>
            <person name="Gui C."/>
            <person name="Meng S."/>
            <person name="Li G."/>
            <person name="Viehrig K."/>
            <person name="Ye F."/>
            <person name="Su P."/>
            <person name="Kiefer A.F."/>
            <person name="Nichols A."/>
            <person name="Cepeda A.J."/>
            <person name="Yan W."/>
            <person name="Fan B."/>
            <person name="Jiang Y."/>
            <person name="Adhikari A."/>
            <person name="Zheng C.-J."/>
            <person name="Schuster L."/>
            <person name="Cowan T.M."/>
            <person name="Smanski M.J."/>
            <person name="Chevrette M.G."/>
            <person name="De Carvalho L.P.S."/>
            <person name="Shen B."/>
        </authorList>
    </citation>
    <scope>NUCLEOTIDE SEQUENCE [LARGE SCALE GENOMIC DNA]</scope>
    <source>
        <strain evidence="4 5">NPDC051599</strain>
    </source>
</reference>
<gene>
    <name evidence="4" type="ORF">ACIA8P_13585</name>
</gene>
<proteinExistence type="predicted"/>
<organism evidence="4 5">
    <name type="scientific">Streptomyces cellulosae</name>
    <dbReference type="NCBI Taxonomy" id="1968"/>
    <lineage>
        <taxon>Bacteria</taxon>
        <taxon>Bacillati</taxon>
        <taxon>Actinomycetota</taxon>
        <taxon>Actinomycetes</taxon>
        <taxon>Kitasatosporales</taxon>
        <taxon>Streptomycetaceae</taxon>
        <taxon>Streptomyces</taxon>
    </lineage>
</organism>
<feature type="signal peptide" evidence="3">
    <location>
        <begin position="1"/>
        <end position="21"/>
    </location>
</feature>
<sequence length="97" mass="10213">MRFIGLLLLAATAAFTGLAIADNLSGGPEYSVSVLGHHIATMNSLEIFCSGLALALIFCLGVAAAVGGTTHRSRHGWRTHDRHHSAVDEMTGRDARA</sequence>
<evidence type="ECO:0000256" key="2">
    <source>
        <dbReference type="SAM" id="Phobius"/>
    </source>
</evidence>
<evidence type="ECO:0000313" key="4">
    <source>
        <dbReference type="EMBL" id="MFI5675689.1"/>
    </source>
</evidence>
<dbReference type="Proteomes" id="UP001612415">
    <property type="component" value="Unassembled WGS sequence"/>
</dbReference>
<feature type="region of interest" description="Disordered" evidence="1">
    <location>
        <begin position="72"/>
        <end position="97"/>
    </location>
</feature>
<keyword evidence="5" id="KW-1185">Reference proteome</keyword>
<evidence type="ECO:0000313" key="5">
    <source>
        <dbReference type="Proteomes" id="UP001612415"/>
    </source>
</evidence>
<keyword evidence="2" id="KW-1133">Transmembrane helix</keyword>
<evidence type="ECO:0000256" key="3">
    <source>
        <dbReference type="SAM" id="SignalP"/>
    </source>
</evidence>
<name>A0ABW7Y004_STRCE</name>